<dbReference type="Pfam" id="PF01048">
    <property type="entry name" value="PNP_UDP_1"/>
    <property type="match status" value="1"/>
</dbReference>
<accession>A0A291GRZ7</accession>
<dbReference type="GO" id="GO:0019284">
    <property type="term" value="P:L-methionine salvage from S-adenosylmethionine"/>
    <property type="evidence" value="ECO:0007669"/>
    <property type="project" value="TreeGrafter"/>
</dbReference>
<protein>
    <recommendedName>
        <fullName evidence="2">adenosylhomocysteine nucleosidase</fullName>
        <ecNumber evidence="2">3.2.2.9</ecNumber>
    </recommendedName>
</protein>
<dbReference type="AlphaFoldDB" id="A0A291GRZ7"/>
<dbReference type="EC" id="3.2.2.9" evidence="2"/>
<evidence type="ECO:0000256" key="2">
    <source>
        <dbReference type="ARBA" id="ARBA00011974"/>
    </source>
</evidence>
<evidence type="ECO:0000313" key="7">
    <source>
        <dbReference type="EMBL" id="ATG52890.1"/>
    </source>
</evidence>
<dbReference type="GO" id="GO:0019509">
    <property type="term" value="P:L-methionine salvage from methylthioadenosine"/>
    <property type="evidence" value="ECO:0007669"/>
    <property type="project" value="UniProtKB-UniPathway"/>
</dbReference>
<dbReference type="PANTHER" id="PTHR46832:SF1">
    <property type="entry name" value="5'-METHYLTHIOADENOSINE_S-ADENOSYLHOMOCYSTEINE NUCLEOSIDASE"/>
    <property type="match status" value="1"/>
</dbReference>
<dbReference type="InterPro" id="IPR010049">
    <property type="entry name" value="MTA_SAH_Nsdase"/>
</dbReference>
<evidence type="ECO:0000256" key="5">
    <source>
        <dbReference type="ARBA" id="ARBA00023167"/>
    </source>
</evidence>
<evidence type="ECO:0000259" key="6">
    <source>
        <dbReference type="Pfam" id="PF01048"/>
    </source>
</evidence>
<proteinExistence type="predicted"/>
<evidence type="ECO:0000256" key="1">
    <source>
        <dbReference type="ARBA" id="ARBA00004945"/>
    </source>
</evidence>
<dbReference type="NCBIfam" id="TIGR01704">
    <property type="entry name" value="MTA_SAH-Nsdase"/>
    <property type="match status" value="1"/>
</dbReference>
<keyword evidence="3" id="KW-0028">Amino-acid biosynthesis</keyword>
<dbReference type="PANTHER" id="PTHR46832">
    <property type="entry name" value="5'-METHYLTHIOADENOSINE/S-ADENOSYLHOMOCYSTEINE NUCLEOSIDASE"/>
    <property type="match status" value="1"/>
</dbReference>
<gene>
    <name evidence="7" type="primary">mtnN</name>
    <name evidence="7" type="ORF">CFK38_16195</name>
</gene>
<sequence length="262" mass="26184">MPASATPPSASVAAEPAAEPAPLTGPLLVLVAMPEEAAPLLARLVGAEDLQPPFGTGVAARRGLLAGLDTVVLTTGIGIAAAAAAATWGILATAPGLVLAAGSCGGLAADVEVGTLIVGETFTYSIADATAFGYAPGQVPGGPVRFEAVPRWVDAAEQAALRADGQDEGRGVRRGLMLSGDAFVTAQIAAPMRERFPTALSADMETTASARTAEALGVPFVAVRAVSDLCGPAAGQQFHLELDVVAEISARAVQQLAAGLLR</sequence>
<dbReference type="EMBL" id="CP023563">
    <property type="protein sequence ID" value="ATG52890.1"/>
    <property type="molecule type" value="Genomic_DNA"/>
</dbReference>
<dbReference type="InterPro" id="IPR000845">
    <property type="entry name" value="Nucleoside_phosphorylase_d"/>
</dbReference>
<evidence type="ECO:0000256" key="3">
    <source>
        <dbReference type="ARBA" id="ARBA00022605"/>
    </source>
</evidence>
<dbReference type="RefSeq" id="WP_096803998.1">
    <property type="nucleotide sequence ID" value="NZ_CP023563.1"/>
</dbReference>
<dbReference type="GO" id="GO:0009164">
    <property type="term" value="P:nucleoside catabolic process"/>
    <property type="evidence" value="ECO:0007669"/>
    <property type="project" value="InterPro"/>
</dbReference>
<dbReference type="KEGG" id="brz:CFK38_16195"/>
<dbReference type="InterPro" id="IPR035994">
    <property type="entry name" value="Nucleoside_phosphorylase_sf"/>
</dbReference>
<keyword evidence="4" id="KW-0378">Hydrolase</keyword>
<keyword evidence="5" id="KW-0486">Methionine biosynthesis</keyword>
<dbReference type="CDD" id="cd09008">
    <property type="entry name" value="MTAN"/>
    <property type="match status" value="1"/>
</dbReference>
<dbReference type="Gene3D" id="3.40.50.1580">
    <property type="entry name" value="Nucleoside phosphorylase domain"/>
    <property type="match status" value="1"/>
</dbReference>
<dbReference type="SUPFAM" id="SSF53167">
    <property type="entry name" value="Purine and uridine phosphorylases"/>
    <property type="match status" value="1"/>
</dbReference>
<name>A0A291GRZ7_9MICO</name>
<dbReference type="OrthoDB" id="3734512at2"/>
<dbReference type="Proteomes" id="UP000218165">
    <property type="component" value="Chromosome"/>
</dbReference>
<evidence type="ECO:0000313" key="8">
    <source>
        <dbReference type="Proteomes" id="UP000218165"/>
    </source>
</evidence>
<dbReference type="GO" id="GO:0008930">
    <property type="term" value="F:methylthioadenosine nucleosidase activity"/>
    <property type="evidence" value="ECO:0007669"/>
    <property type="project" value="InterPro"/>
</dbReference>
<reference evidence="8" key="1">
    <citation type="submission" date="2017-09" db="EMBL/GenBank/DDBJ databases">
        <title>Brachybacterium sp. VM2412.</title>
        <authorList>
            <person name="Tak E.J."/>
            <person name="Bae J.-W."/>
        </authorList>
    </citation>
    <scope>NUCLEOTIDE SEQUENCE [LARGE SCALE GENOMIC DNA]</scope>
    <source>
        <strain evidence="8">VM2412</strain>
    </source>
</reference>
<evidence type="ECO:0000256" key="4">
    <source>
        <dbReference type="ARBA" id="ARBA00022801"/>
    </source>
</evidence>
<dbReference type="GO" id="GO:0005829">
    <property type="term" value="C:cytosol"/>
    <property type="evidence" value="ECO:0007669"/>
    <property type="project" value="TreeGrafter"/>
</dbReference>
<feature type="domain" description="Nucleoside phosphorylase" evidence="6">
    <location>
        <begin position="27"/>
        <end position="261"/>
    </location>
</feature>
<organism evidence="7 8">
    <name type="scientific">Brachybacterium vulturis</name>
    <dbReference type="NCBI Taxonomy" id="2017484"/>
    <lineage>
        <taxon>Bacteria</taxon>
        <taxon>Bacillati</taxon>
        <taxon>Actinomycetota</taxon>
        <taxon>Actinomycetes</taxon>
        <taxon>Micrococcales</taxon>
        <taxon>Dermabacteraceae</taxon>
        <taxon>Brachybacterium</taxon>
    </lineage>
</organism>
<keyword evidence="8" id="KW-1185">Reference proteome</keyword>
<dbReference type="GO" id="GO:0008782">
    <property type="term" value="F:adenosylhomocysteine nucleosidase activity"/>
    <property type="evidence" value="ECO:0007669"/>
    <property type="project" value="UniProtKB-EC"/>
</dbReference>
<comment type="pathway">
    <text evidence="1">Amino-acid biosynthesis; L-methionine biosynthesis via salvage pathway; S-methyl-5-thio-alpha-D-ribose 1-phosphate from S-methyl-5'-thioadenosine (hydrolase route): step 1/2.</text>
</comment>
<dbReference type="UniPathway" id="UPA00904">
    <property type="reaction ID" value="UER00871"/>
</dbReference>